<dbReference type="PANTHER" id="PTHR46494">
    <property type="entry name" value="CORA FAMILY METAL ION TRANSPORTER (EUROFUNG)"/>
    <property type="match status" value="1"/>
</dbReference>
<gene>
    <name evidence="16" type="ORF">DK389_17705</name>
</gene>
<sequence length="355" mass="39288">MTARCRCVDSVPTRTPRNPRPHAEPSRPEGAVEHAATPDGTDLPPHAIWIDLANPTAEEAELVEETTGLRVPSRQALSEVESSSRLRRLRNGLSLSTPMITFDQADSQLKPLGFVLTKDRLITVRFHDLRAYAEVKARLTNGDGPATRSIEIFLLLMEELVDSLADALEEMGADLDALSTRVFDFDAGARPGARPGDSRAPRRRDIALRRILRSVGRRGKALGKLRASLLGLQRIVPFVAAECGSFAEGDADARFETIQRDIASLDEFETRLTENVQFLLDATLGLINMEQNNTFRILTVVSVVGVPPTLIASMYGMNFKHMPELDWLYGYPYGLALIATSALVPMIYFKVKGWF</sequence>
<dbReference type="GO" id="GO:0000287">
    <property type="term" value="F:magnesium ion binding"/>
    <property type="evidence" value="ECO:0007669"/>
    <property type="project" value="TreeGrafter"/>
</dbReference>
<keyword evidence="9" id="KW-0460">Magnesium</keyword>
<dbReference type="GO" id="GO:0005886">
    <property type="term" value="C:plasma membrane"/>
    <property type="evidence" value="ECO:0007669"/>
    <property type="project" value="UniProtKB-SubCell"/>
</dbReference>
<evidence type="ECO:0000313" key="16">
    <source>
        <dbReference type="EMBL" id="AWN41991.1"/>
    </source>
</evidence>
<dbReference type="GO" id="GO:0015095">
    <property type="term" value="F:magnesium ion transmembrane transporter activity"/>
    <property type="evidence" value="ECO:0007669"/>
    <property type="project" value="TreeGrafter"/>
</dbReference>
<feature type="transmembrane region" description="Helical" evidence="15">
    <location>
        <begin position="329"/>
        <end position="349"/>
    </location>
</feature>
<evidence type="ECO:0000256" key="6">
    <source>
        <dbReference type="ARBA" id="ARBA00022519"/>
    </source>
</evidence>
<dbReference type="InterPro" id="IPR045861">
    <property type="entry name" value="CorA_cytoplasmic_dom"/>
</dbReference>
<keyword evidence="11" id="KW-0406">Ion transport</keyword>
<proteinExistence type="inferred from homology"/>
<dbReference type="InterPro" id="IPR002523">
    <property type="entry name" value="MgTranspt_CorA/ZnTranspt_ZntB"/>
</dbReference>
<evidence type="ECO:0000256" key="5">
    <source>
        <dbReference type="ARBA" id="ARBA00022475"/>
    </source>
</evidence>
<keyword evidence="12 15" id="KW-0472">Membrane</keyword>
<protein>
    <recommendedName>
        <fullName evidence="3">Magnesium transport protein CorA</fullName>
    </recommendedName>
</protein>
<dbReference type="KEGG" id="mets:DK389_17705"/>
<dbReference type="AlphaFoldDB" id="A0A2U8W8M3"/>
<comment type="similarity">
    <text evidence="2">Belongs to the CorA metal ion transporter (MIT) (TC 1.A.35) family.</text>
</comment>
<feature type="region of interest" description="Disordered" evidence="14">
    <location>
        <begin position="1"/>
        <end position="44"/>
    </location>
</feature>
<evidence type="ECO:0000256" key="15">
    <source>
        <dbReference type="SAM" id="Phobius"/>
    </source>
</evidence>
<dbReference type="CDD" id="cd12837">
    <property type="entry name" value="EcCorA-like_u1"/>
    <property type="match status" value="1"/>
</dbReference>
<accession>A0A2U8W8M3</accession>
<evidence type="ECO:0000313" key="17">
    <source>
        <dbReference type="Proteomes" id="UP000245926"/>
    </source>
</evidence>
<evidence type="ECO:0000256" key="11">
    <source>
        <dbReference type="ARBA" id="ARBA00023065"/>
    </source>
</evidence>
<evidence type="ECO:0000256" key="9">
    <source>
        <dbReference type="ARBA" id="ARBA00022842"/>
    </source>
</evidence>
<dbReference type="SUPFAM" id="SSF143865">
    <property type="entry name" value="CorA soluble domain-like"/>
    <property type="match status" value="1"/>
</dbReference>
<evidence type="ECO:0000256" key="4">
    <source>
        <dbReference type="ARBA" id="ARBA00022448"/>
    </source>
</evidence>
<organism evidence="16 17">
    <name type="scientific">Methylobacterium durans</name>
    <dbReference type="NCBI Taxonomy" id="2202825"/>
    <lineage>
        <taxon>Bacteria</taxon>
        <taxon>Pseudomonadati</taxon>
        <taxon>Pseudomonadota</taxon>
        <taxon>Alphaproteobacteria</taxon>
        <taxon>Hyphomicrobiales</taxon>
        <taxon>Methylobacteriaceae</taxon>
        <taxon>Methylobacterium</taxon>
    </lineage>
</organism>
<keyword evidence="6" id="KW-0997">Cell inner membrane</keyword>
<evidence type="ECO:0000256" key="2">
    <source>
        <dbReference type="ARBA" id="ARBA00009765"/>
    </source>
</evidence>
<evidence type="ECO:0000256" key="8">
    <source>
        <dbReference type="ARBA" id="ARBA00022833"/>
    </source>
</evidence>
<comment type="catalytic activity">
    <reaction evidence="13">
        <text>Mg(2+)(in) = Mg(2+)(out)</text>
        <dbReference type="Rhea" id="RHEA:29827"/>
        <dbReference type="ChEBI" id="CHEBI:18420"/>
    </reaction>
</comment>
<keyword evidence="4" id="KW-0813">Transport</keyword>
<dbReference type="InterPro" id="IPR045863">
    <property type="entry name" value="CorA_TM1_TM2"/>
</dbReference>
<keyword evidence="7 15" id="KW-0812">Transmembrane</keyword>
<dbReference type="FunFam" id="1.20.58.340:FF:000001">
    <property type="entry name" value="Magnesium transport protein CorA"/>
    <property type="match status" value="1"/>
</dbReference>
<name>A0A2U8W8M3_9HYPH</name>
<dbReference type="SUPFAM" id="SSF144083">
    <property type="entry name" value="Magnesium transport protein CorA, transmembrane region"/>
    <property type="match status" value="1"/>
</dbReference>
<keyword evidence="8" id="KW-0862">Zinc</keyword>
<dbReference type="Gene3D" id="3.30.460.20">
    <property type="entry name" value="CorA soluble domain-like"/>
    <property type="match status" value="1"/>
</dbReference>
<evidence type="ECO:0000256" key="14">
    <source>
        <dbReference type="SAM" id="MobiDB-lite"/>
    </source>
</evidence>
<feature type="transmembrane region" description="Helical" evidence="15">
    <location>
        <begin position="297"/>
        <end position="317"/>
    </location>
</feature>
<keyword evidence="5" id="KW-1003">Cell membrane</keyword>
<evidence type="ECO:0000256" key="1">
    <source>
        <dbReference type="ARBA" id="ARBA00004429"/>
    </source>
</evidence>
<dbReference type="GO" id="GO:0015087">
    <property type="term" value="F:cobalt ion transmembrane transporter activity"/>
    <property type="evidence" value="ECO:0007669"/>
    <property type="project" value="TreeGrafter"/>
</dbReference>
<dbReference type="Gene3D" id="1.20.58.340">
    <property type="entry name" value="Magnesium transport protein CorA, transmembrane region"/>
    <property type="match status" value="2"/>
</dbReference>
<evidence type="ECO:0000256" key="10">
    <source>
        <dbReference type="ARBA" id="ARBA00022989"/>
    </source>
</evidence>
<keyword evidence="10 15" id="KW-1133">Transmembrane helix</keyword>
<feature type="compositionally biased region" description="Basic and acidic residues" evidence="14">
    <location>
        <begin position="21"/>
        <end position="32"/>
    </location>
</feature>
<dbReference type="GO" id="GO:0050897">
    <property type="term" value="F:cobalt ion binding"/>
    <property type="evidence" value="ECO:0007669"/>
    <property type="project" value="TreeGrafter"/>
</dbReference>
<evidence type="ECO:0000256" key="3">
    <source>
        <dbReference type="ARBA" id="ARBA00019439"/>
    </source>
</evidence>
<keyword evidence="17" id="KW-1185">Reference proteome</keyword>
<dbReference type="OrthoDB" id="9803416at2"/>
<dbReference type="EMBL" id="CP029550">
    <property type="protein sequence ID" value="AWN41991.1"/>
    <property type="molecule type" value="Genomic_DNA"/>
</dbReference>
<comment type="subcellular location">
    <subcellularLocation>
        <location evidence="1">Cell inner membrane</location>
        <topology evidence="1">Multi-pass membrane protein</topology>
    </subcellularLocation>
</comment>
<evidence type="ECO:0000256" key="12">
    <source>
        <dbReference type="ARBA" id="ARBA00023136"/>
    </source>
</evidence>
<evidence type="ECO:0000256" key="13">
    <source>
        <dbReference type="ARBA" id="ARBA00034269"/>
    </source>
</evidence>
<dbReference type="PANTHER" id="PTHR46494:SF3">
    <property type="entry name" value="ZINC TRANSPORT PROTEIN ZNTB"/>
    <property type="match status" value="1"/>
</dbReference>
<evidence type="ECO:0000256" key="7">
    <source>
        <dbReference type="ARBA" id="ARBA00022692"/>
    </source>
</evidence>
<dbReference type="Pfam" id="PF01544">
    <property type="entry name" value="CorA"/>
    <property type="match status" value="1"/>
</dbReference>
<dbReference type="Proteomes" id="UP000245926">
    <property type="component" value="Chromosome"/>
</dbReference>
<reference evidence="17" key="1">
    <citation type="submission" date="2018-05" db="EMBL/GenBank/DDBJ databases">
        <title>Complete Genome Sequence of Methylobacterium sp. 17SD2-17.</title>
        <authorList>
            <person name="Srinivasan S."/>
        </authorList>
    </citation>
    <scope>NUCLEOTIDE SEQUENCE [LARGE SCALE GENOMIC DNA]</scope>
    <source>
        <strain evidence="17">17SD2-17</strain>
    </source>
</reference>